<gene>
    <name evidence="1" type="ORF">EWB00_004618</name>
</gene>
<proteinExistence type="predicted"/>
<dbReference type="AlphaFoldDB" id="A0A4Z2D4H0"/>
<reference evidence="1 2" key="1">
    <citation type="submission" date="2019-03" db="EMBL/GenBank/DDBJ databases">
        <title>An improved genome assembly of the fluke Schistosoma japonicum.</title>
        <authorList>
            <person name="Hu W."/>
            <person name="Luo F."/>
            <person name="Yin M."/>
            <person name="Mo X."/>
            <person name="Sun C."/>
            <person name="Wu Q."/>
            <person name="Zhu B."/>
            <person name="Xiang M."/>
            <person name="Wang J."/>
            <person name="Wang Y."/>
            <person name="Zhang T."/>
            <person name="Xu B."/>
            <person name="Zheng H."/>
            <person name="Feng Z."/>
        </authorList>
    </citation>
    <scope>NUCLEOTIDE SEQUENCE [LARGE SCALE GENOMIC DNA]</scope>
    <source>
        <strain evidence="1">HuSjv2</strain>
        <tissue evidence="1">Worms</tissue>
    </source>
</reference>
<evidence type="ECO:0008006" key="3">
    <source>
        <dbReference type="Google" id="ProtNLM"/>
    </source>
</evidence>
<keyword evidence="2" id="KW-1185">Reference proteome</keyword>
<protein>
    <recommendedName>
        <fullName evidence="3">Polyamine-modulated factor 1</fullName>
    </recommendedName>
</protein>
<evidence type="ECO:0000313" key="2">
    <source>
        <dbReference type="Proteomes" id="UP000311919"/>
    </source>
</evidence>
<name>A0A4Z2D4H0_SCHJA</name>
<dbReference type="Proteomes" id="UP000311919">
    <property type="component" value="Unassembled WGS sequence"/>
</dbReference>
<dbReference type="OrthoDB" id="18453at2759"/>
<comment type="caution">
    <text evidence="1">The sequence shown here is derived from an EMBL/GenBank/DDBJ whole genome shotgun (WGS) entry which is preliminary data.</text>
</comment>
<organism evidence="1 2">
    <name type="scientific">Schistosoma japonicum</name>
    <name type="common">Blood fluke</name>
    <dbReference type="NCBI Taxonomy" id="6182"/>
    <lineage>
        <taxon>Eukaryota</taxon>
        <taxon>Metazoa</taxon>
        <taxon>Spiralia</taxon>
        <taxon>Lophotrochozoa</taxon>
        <taxon>Platyhelminthes</taxon>
        <taxon>Trematoda</taxon>
        <taxon>Digenea</taxon>
        <taxon>Strigeidida</taxon>
        <taxon>Schistosomatoidea</taxon>
        <taxon>Schistosomatidae</taxon>
        <taxon>Schistosoma</taxon>
    </lineage>
</organism>
<sequence>MYINFIFRYTNLMTLTPEQRITVALQKITQKLGKYFSENVEDKCGRIKSKDITWFDDIIKDIVTDFQKNSSEACTTILSQYDINNKGILLDEANKTLNHTKSWRPSGDPEKDIRAHLLPLRKSFMDDLSSYSQKLDLELGRRSGELKMLRRTLHDELIEFRSLAEKLQELSKSTESNPPCTTVDPQ</sequence>
<dbReference type="EMBL" id="SKCS01000295">
    <property type="protein sequence ID" value="TNN11393.1"/>
    <property type="molecule type" value="Genomic_DNA"/>
</dbReference>
<evidence type="ECO:0000313" key="1">
    <source>
        <dbReference type="EMBL" id="TNN11393.1"/>
    </source>
</evidence>
<accession>A0A4Z2D4H0</accession>